<sequence>MQPCETEQEVYEGIPLDFFICNPNMFWPNHGFLIPLAEPDINSEEEPLERTNWSQVAADLESTLISPYNYYFDSVPNQQHEMTNFPPCEERNSILESSYTEFESVPVDCNSSEVDRVLDNSFETTQYESLNSQELYRPSYNVEEDLYSSQVFDSTVHIPPPATVVFAGSIYDSRKNEYYSSEQSRVCDR</sequence>
<protein>
    <submittedName>
        <fullName evidence="1">Uncharacterized protein</fullName>
    </submittedName>
</protein>
<dbReference type="Proteomes" id="UP001061958">
    <property type="component" value="Unassembled WGS sequence"/>
</dbReference>
<keyword evidence="2" id="KW-1185">Reference proteome</keyword>
<reference evidence="1" key="2">
    <citation type="submission" date="2022-01" db="EMBL/GenBank/DDBJ databases">
        <authorList>
            <person name="Hirooka S."/>
            <person name="Miyagishima S.Y."/>
        </authorList>
    </citation>
    <scope>NUCLEOTIDE SEQUENCE</scope>
    <source>
        <strain evidence="1">NBRC 102759</strain>
    </source>
</reference>
<dbReference type="AlphaFoldDB" id="A0A9C7Q1E9"/>
<dbReference type="OrthoDB" id="8202at2759"/>
<dbReference type="EMBL" id="BQMJ01000043">
    <property type="protein sequence ID" value="GJQ13407.1"/>
    <property type="molecule type" value="Genomic_DNA"/>
</dbReference>
<reference evidence="1" key="1">
    <citation type="journal article" date="2022" name="Proc. Natl. Acad. Sci. U.S.A.">
        <title>Life cycle and functional genomics of the unicellular red alga Galdieria for elucidating algal and plant evolution and industrial use.</title>
        <authorList>
            <person name="Hirooka S."/>
            <person name="Itabashi T."/>
            <person name="Ichinose T.M."/>
            <person name="Onuma R."/>
            <person name="Fujiwara T."/>
            <person name="Yamashita S."/>
            <person name="Jong L.W."/>
            <person name="Tomita R."/>
            <person name="Iwane A.H."/>
            <person name="Miyagishima S.Y."/>
        </authorList>
    </citation>
    <scope>NUCLEOTIDE SEQUENCE</scope>
    <source>
        <strain evidence="1">NBRC 102759</strain>
    </source>
</reference>
<organism evidence="1 2">
    <name type="scientific">Galdieria partita</name>
    <dbReference type="NCBI Taxonomy" id="83374"/>
    <lineage>
        <taxon>Eukaryota</taxon>
        <taxon>Rhodophyta</taxon>
        <taxon>Bangiophyceae</taxon>
        <taxon>Galdieriales</taxon>
        <taxon>Galdieriaceae</taxon>
        <taxon>Galdieria</taxon>
    </lineage>
</organism>
<gene>
    <name evidence="1" type="ORF">GpartN1_g5198.t1</name>
</gene>
<accession>A0A9C7Q1E9</accession>
<name>A0A9C7Q1E9_9RHOD</name>
<evidence type="ECO:0000313" key="1">
    <source>
        <dbReference type="EMBL" id="GJQ13407.1"/>
    </source>
</evidence>
<evidence type="ECO:0000313" key="2">
    <source>
        <dbReference type="Proteomes" id="UP001061958"/>
    </source>
</evidence>
<comment type="caution">
    <text evidence="1">The sequence shown here is derived from an EMBL/GenBank/DDBJ whole genome shotgun (WGS) entry which is preliminary data.</text>
</comment>
<proteinExistence type="predicted"/>